<feature type="compositionally biased region" description="Low complexity" evidence="11">
    <location>
        <begin position="317"/>
        <end position="329"/>
    </location>
</feature>
<dbReference type="Pfam" id="PF12662">
    <property type="entry name" value="cEGF"/>
    <property type="match status" value="1"/>
</dbReference>
<evidence type="ECO:0000256" key="4">
    <source>
        <dbReference type="ARBA" id="ARBA00022729"/>
    </source>
</evidence>
<dbReference type="InterPro" id="IPR000742">
    <property type="entry name" value="EGF"/>
</dbReference>
<gene>
    <name evidence="15" type="primary">CRELD1</name>
</gene>
<comment type="caution">
    <text evidence="10">Lacks conserved residue(s) required for the propagation of feature annotation.</text>
</comment>
<dbReference type="GeneTree" id="ENSGT00940000175238"/>
<evidence type="ECO:0000259" key="14">
    <source>
        <dbReference type="PROSITE" id="PS50026"/>
    </source>
</evidence>
<dbReference type="PROSITE" id="PS50026">
    <property type="entry name" value="EGF_3"/>
    <property type="match status" value="1"/>
</dbReference>
<dbReference type="GO" id="GO:0016020">
    <property type="term" value="C:membrane"/>
    <property type="evidence" value="ECO:0007669"/>
    <property type="project" value="UniProtKB-SubCell"/>
</dbReference>
<dbReference type="InterPro" id="IPR051505">
    <property type="entry name" value="C-type_lectin_domain"/>
</dbReference>
<dbReference type="InterPro" id="IPR016187">
    <property type="entry name" value="CTDL_fold"/>
</dbReference>
<evidence type="ECO:0000313" key="15">
    <source>
        <dbReference type="Ensembl" id="ENSAOCP00000059038.1"/>
    </source>
</evidence>
<evidence type="ECO:0000256" key="1">
    <source>
        <dbReference type="ARBA" id="ARBA00004479"/>
    </source>
</evidence>
<evidence type="ECO:0000256" key="11">
    <source>
        <dbReference type="SAM" id="MobiDB-lite"/>
    </source>
</evidence>
<evidence type="ECO:0000256" key="7">
    <source>
        <dbReference type="ARBA" id="ARBA00022989"/>
    </source>
</evidence>
<keyword evidence="16" id="KW-1185">Reference proteome</keyword>
<feature type="domain" description="EGF-like" evidence="14">
    <location>
        <begin position="261"/>
        <end position="302"/>
    </location>
</feature>
<organism evidence="15 16">
    <name type="scientific">Amphiprion ocellaris</name>
    <name type="common">Clown anemonefish</name>
    <dbReference type="NCBI Taxonomy" id="80972"/>
    <lineage>
        <taxon>Eukaryota</taxon>
        <taxon>Metazoa</taxon>
        <taxon>Chordata</taxon>
        <taxon>Craniata</taxon>
        <taxon>Vertebrata</taxon>
        <taxon>Euteleostomi</taxon>
        <taxon>Actinopterygii</taxon>
        <taxon>Neopterygii</taxon>
        <taxon>Teleostei</taxon>
        <taxon>Neoteleostei</taxon>
        <taxon>Acanthomorphata</taxon>
        <taxon>Ovalentaria</taxon>
        <taxon>Pomacentridae</taxon>
        <taxon>Amphiprion</taxon>
    </lineage>
</organism>
<dbReference type="GO" id="GO:0005509">
    <property type="term" value="F:calcium ion binding"/>
    <property type="evidence" value="ECO:0007669"/>
    <property type="project" value="InterPro"/>
</dbReference>
<evidence type="ECO:0000256" key="10">
    <source>
        <dbReference type="PROSITE-ProRule" id="PRU00076"/>
    </source>
</evidence>
<dbReference type="PANTHER" id="PTHR14789:SF9">
    <property type="entry name" value="THROMBOMODULIN"/>
    <property type="match status" value="1"/>
</dbReference>
<dbReference type="GO" id="GO:0030246">
    <property type="term" value="F:carbohydrate binding"/>
    <property type="evidence" value="ECO:0007669"/>
    <property type="project" value="UniProtKB-KW"/>
</dbReference>
<proteinExistence type="predicted"/>
<feature type="signal peptide" evidence="13">
    <location>
        <begin position="1"/>
        <end position="23"/>
    </location>
</feature>
<keyword evidence="3 12" id="KW-0812">Transmembrane</keyword>
<dbReference type="InterPro" id="IPR000152">
    <property type="entry name" value="EGF-type_Asp/Asn_hydroxyl_site"/>
</dbReference>
<keyword evidence="7 12" id="KW-1133">Transmembrane helix</keyword>
<dbReference type="InterPro" id="IPR001881">
    <property type="entry name" value="EGF-like_Ca-bd_dom"/>
</dbReference>
<reference evidence="15" key="3">
    <citation type="submission" date="2025-09" db="UniProtKB">
        <authorList>
            <consortium name="Ensembl"/>
        </authorList>
    </citation>
    <scope>IDENTIFICATION</scope>
</reference>
<dbReference type="PROSITE" id="PS01186">
    <property type="entry name" value="EGF_2"/>
    <property type="match status" value="1"/>
</dbReference>
<feature type="chain" id="PRO_5043938720" description="EGF-like domain-containing protein" evidence="13">
    <location>
        <begin position="24"/>
        <end position="407"/>
    </location>
</feature>
<evidence type="ECO:0000256" key="5">
    <source>
        <dbReference type="ARBA" id="ARBA00022734"/>
    </source>
</evidence>
<feature type="transmembrane region" description="Helical" evidence="12">
    <location>
        <begin position="335"/>
        <end position="359"/>
    </location>
</feature>
<evidence type="ECO:0000256" key="2">
    <source>
        <dbReference type="ARBA" id="ARBA00022536"/>
    </source>
</evidence>
<reference evidence="15" key="2">
    <citation type="submission" date="2025-08" db="UniProtKB">
        <authorList>
            <consortium name="Ensembl"/>
        </authorList>
    </citation>
    <scope>IDENTIFICATION</scope>
</reference>
<dbReference type="PROSITE" id="PS00010">
    <property type="entry name" value="ASX_HYDROXYL"/>
    <property type="match status" value="1"/>
</dbReference>
<dbReference type="SMART" id="SM00181">
    <property type="entry name" value="EGF"/>
    <property type="match status" value="3"/>
</dbReference>
<dbReference type="InterPro" id="IPR018097">
    <property type="entry name" value="EGF_Ca-bd_CS"/>
</dbReference>
<dbReference type="CDD" id="cd00054">
    <property type="entry name" value="EGF_CA"/>
    <property type="match status" value="1"/>
</dbReference>
<evidence type="ECO:0000256" key="3">
    <source>
        <dbReference type="ARBA" id="ARBA00022692"/>
    </source>
</evidence>
<dbReference type="AlphaFoldDB" id="A0AAQ5YZ01"/>
<dbReference type="SUPFAM" id="SSF57196">
    <property type="entry name" value="EGF/Laminin"/>
    <property type="match status" value="2"/>
</dbReference>
<sequence length="407" mass="43991">MPPAAPAPLLGLVLLCGLKGVLLSRVGRCTGGLCVFRSVLDFNGAETDCRSSSGQLLSFSSEEQLLDRLQSLSGFSGSFWLRRPDRKSEEAAEGFQTCPAVSVGLNVSVEWTSCTDELSGFLCEFGDVCSQTQPSGGGQVTYTTFSGFTVTESESFPAGTTAEEREGGGGPPASKLLCFSSSWMEAPWSCEVLGGGCEFGCDNQTNTCTCPEGRMLHPNQVSCSEDPCSGCELGCLQVGGRYECRCREGFRLGQDGRSCVDINECEEKAPCSAEGQECENLFGGYRCLCNEGFKLQDDFRCVPVEEPGEEEDGGSGSSESFLPAASRPSSPLPSYIRTGSILGIAVFLLLSLGLICFLIRHAVRRCGKFELPPLKRPDINIFYLQQVTTETYKRLSFDKQLKNEQRL</sequence>
<evidence type="ECO:0000256" key="13">
    <source>
        <dbReference type="SAM" id="SignalP"/>
    </source>
</evidence>
<dbReference type="PROSITE" id="PS01187">
    <property type="entry name" value="EGF_CA"/>
    <property type="match status" value="1"/>
</dbReference>
<keyword evidence="2 10" id="KW-0245">EGF-like domain</keyword>
<evidence type="ECO:0000256" key="9">
    <source>
        <dbReference type="ARBA" id="ARBA00023157"/>
    </source>
</evidence>
<keyword evidence="8 12" id="KW-0472">Membrane</keyword>
<keyword evidence="6" id="KW-0677">Repeat</keyword>
<dbReference type="Ensembl" id="ENSAOCT00000060457.1">
    <property type="protein sequence ID" value="ENSAOCP00000059038.1"/>
    <property type="gene ID" value="ENSAOCG00000025228.1"/>
</dbReference>
<evidence type="ECO:0000256" key="12">
    <source>
        <dbReference type="SAM" id="Phobius"/>
    </source>
</evidence>
<protein>
    <recommendedName>
        <fullName evidence="14">EGF-like domain-containing protein</fullName>
    </recommendedName>
</protein>
<dbReference type="PANTHER" id="PTHR14789">
    <property type="entry name" value="CHONDROLECTIN VARIANT CHODLFDELTAE"/>
    <property type="match status" value="1"/>
</dbReference>
<dbReference type="Proteomes" id="UP001501940">
    <property type="component" value="Chromosome 12"/>
</dbReference>
<evidence type="ECO:0000256" key="8">
    <source>
        <dbReference type="ARBA" id="ARBA00023136"/>
    </source>
</evidence>
<evidence type="ECO:0000256" key="6">
    <source>
        <dbReference type="ARBA" id="ARBA00022737"/>
    </source>
</evidence>
<feature type="region of interest" description="Disordered" evidence="11">
    <location>
        <begin position="306"/>
        <end position="329"/>
    </location>
</feature>
<dbReference type="InterPro" id="IPR026823">
    <property type="entry name" value="cEGF"/>
</dbReference>
<evidence type="ECO:0000313" key="16">
    <source>
        <dbReference type="Proteomes" id="UP001501940"/>
    </source>
</evidence>
<dbReference type="SUPFAM" id="SSF56436">
    <property type="entry name" value="C-type lectin-like"/>
    <property type="match status" value="1"/>
</dbReference>
<keyword evidence="4 13" id="KW-0732">Signal</keyword>
<dbReference type="Gene3D" id="2.10.25.10">
    <property type="entry name" value="Laminin"/>
    <property type="match status" value="2"/>
</dbReference>
<keyword evidence="5" id="KW-0430">Lectin</keyword>
<reference evidence="15 16" key="1">
    <citation type="submission" date="2022-01" db="EMBL/GenBank/DDBJ databases">
        <title>A chromosome-scale genome assembly of the false clownfish, Amphiprion ocellaris.</title>
        <authorList>
            <person name="Ryu T."/>
        </authorList>
    </citation>
    <scope>NUCLEOTIDE SEQUENCE [LARGE SCALE GENOMIC DNA]</scope>
</reference>
<keyword evidence="9" id="KW-1015">Disulfide bond</keyword>
<accession>A0AAQ5YZ01</accession>
<comment type="subcellular location">
    <subcellularLocation>
        <location evidence="1">Membrane</location>
        <topology evidence="1">Single-pass type I membrane protein</topology>
    </subcellularLocation>
</comment>
<dbReference type="SMART" id="SM00179">
    <property type="entry name" value="EGF_CA"/>
    <property type="match status" value="2"/>
</dbReference>
<name>A0AAQ5YZ01_AMPOC</name>